<proteinExistence type="predicted"/>
<comment type="caution">
    <text evidence="2">The sequence shown here is derived from an EMBL/GenBank/DDBJ whole genome shotgun (WGS) entry which is preliminary data.</text>
</comment>
<evidence type="ECO:0000313" key="2">
    <source>
        <dbReference type="EMBL" id="TGD82774.1"/>
    </source>
</evidence>
<evidence type="ECO:0000256" key="1">
    <source>
        <dbReference type="SAM" id="SignalP"/>
    </source>
</evidence>
<dbReference type="EMBL" id="SRKZ01000001">
    <property type="protein sequence ID" value="TGD82774.1"/>
    <property type="molecule type" value="Genomic_DNA"/>
</dbReference>
<accession>A0A4Z0MT26</accession>
<feature type="chain" id="PRO_5021272338" description="Secreted protein" evidence="1">
    <location>
        <begin position="20"/>
        <end position="189"/>
    </location>
</feature>
<name>A0A4Z0MT26_9BACT</name>
<dbReference type="Proteomes" id="UP000298284">
    <property type="component" value="Unassembled WGS sequence"/>
</dbReference>
<dbReference type="PROSITE" id="PS51257">
    <property type="entry name" value="PROKAR_LIPOPROTEIN"/>
    <property type="match status" value="1"/>
</dbReference>
<evidence type="ECO:0000313" key="3">
    <source>
        <dbReference type="Proteomes" id="UP000298284"/>
    </source>
</evidence>
<evidence type="ECO:0008006" key="4">
    <source>
        <dbReference type="Google" id="ProtNLM"/>
    </source>
</evidence>
<sequence>MLRSFLTWFLLLSTAALVAACCGSVACDCNDSNADGIAFKFDTTSSTSTRLPFKPEDFDTVYAVRRVLGDTAKRPTRDTVVIARTTKQAREQPIIINNTSPFVANKSRRIDQYSYKLYLATRKKPSTSLVVTDSVVVEKVDVAGEFKADGCCTCYENTKREVYIKGLASPFIATNPEDPKQPIPFVVRR</sequence>
<protein>
    <recommendedName>
        <fullName evidence="4">Secreted protein</fullName>
    </recommendedName>
</protein>
<organism evidence="2 3">
    <name type="scientific">Hymenobacter wooponensis</name>
    <dbReference type="NCBI Taxonomy" id="1525360"/>
    <lineage>
        <taxon>Bacteria</taxon>
        <taxon>Pseudomonadati</taxon>
        <taxon>Bacteroidota</taxon>
        <taxon>Cytophagia</taxon>
        <taxon>Cytophagales</taxon>
        <taxon>Hymenobacteraceae</taxon>
        <taxon>Hymenobacter</taxon>
    </lineage>
</organism>
<gene>
    <name evidence="2" type="ORF">EU557_03040</name>
</gene>
<keyword evidence="3" id="KW-1185">Reference proteome</keyword>
<reference evidence="2 3" key="1">
    <citation type="submission" date="2019-04" db="EMBL/GenBank/DDBJ databases">
        <authorList>
            <person name="Feng G."/>
            <person name="Zhang J."/>
            <person name="Zhu H."/>
        </authorList>
    </citation>
    <scope>NUCLEOTIDE SEQUENCE [LARGE SCALE GENOMIC DNA]</scope>
    <source>
        <strain evidence="2 3">JCM 19491</strain>
    </source>
</reference>
<feature type="signal peptide" evidence="1">
    <location>
        <begin position="1"/>
        <end position="19"/>
    </location>
</feature>
<dbReference type="AlphaFoldDB" id="A0A4Z0MT26"/>
<dbReference type="RefSeq" id="WP_135528931.1">
    <property type="nucleotide sequence ID" value="NZ_SRKZ01000001.1"/>
</dbReference>
<dbReference type="OrthoDB" id="883398at2"/>
<keyword evidence="1" id="KW-0732">Signal</keyword>